<evidence type="ECO:0000313" key="3">
    <source>
        <dbReference type="Proteomes" id="UP000216682"/>
    </source>
</evidence>
<dbReference type="EMBL" id="NPEZ01000004">
    <property type="protein sequence ID" value="OZT76784.1"/>
    <property type="molecule type" value="Genomic_DNA"/>
</dbReference>
<feature type="region of interest" description="Disordered" evidence="1">
    <location>
        <begin position="132"/>
        <end position="173"/>
    </location>
</feature>
<dbReference type="Proteomes" id="UP000216682">
    <property type="component" value="Unassembled WGS sequence"/>
</dbReference>
<dbReference type="InterPro" id="IPR023393">
    <property type="entry name" value="START-like_dom_sf"/>
</dbReference>
<proteinExistence type="predicted"/>
<gene>
    <name evidence="2" type="ORF">CFN03_10020</name>
</gene>
<evidence type="ECO:0000256" key="1">
    <source>
        <dbReference type="SAM" id="MobiDB-lite"/>
    </source>
</evidence>
<reference evidence="2 3" key="1">
    <citation type="submission" date="2017-07" db="EMBL/GenBank/DDBJ databases">
        <title>Shotgun whole genome sequences of three halophilic bacterial isolates.</title>
        <authorList>
            <person name="Pozzo T."/>
            <person name="Higdon S.M."/>
            <person name="Quillaguaman J."/>
        </authorList>
    </citation>
    <scope>NUCLEOTIDE SEQUENCE [LARGE SCALE GENOMIC DNA]</scope>
    <source>
        <strain evidence="2 3">BU-1</strain>
    </source>
</reference>
<dbReference type="Gene3D" id="3.30.530.20">
    <property type="match status" value="1"/>
</dbReference>
<sequence length="173" mass="20066">MEIFYDKDENNAYQTIRAEIDATPEAIFSYIGTTEGIRQWFPQLSFRQDGNRHQLLFDLGDDKYEEMDVLIHEAPEHLRFTWDTGEVDMQLKSTGYYTELIFEEKLPYEFGTVAQDFTGWQFQVGNIKHIAETGEPRPSEDHDFKAAEDKVAEALEKEEGEGEKKQDSDGLPE</sequence>
<organism evidence="2 3">
    <name type="scientific">Salinicoccus roseus</name>
    <dbReference type="NCBI Taxonomy" id="45670"/>
    <lineage>
        <taxon>Bacteria</taxon>
        <taxon>Bacillati</taxon>
        <taxon>Bacillota</taxon>
        <taxon>Bacilli</taxon>
        <taxon>Bacillales</taxon>
        <taxon>Staphylococcaceae</taxon>
        <taxon>Salinicoccus</taxon>
    </lineage>
</organism>
<dbReference type="RefSeq" id="WP_094906906.1">
    <property type="nucleotide sequence ID" value="NZ_CANLZD010000009.1"/>
</dbReference>
<dbReference type="AlphaFoldDB" id="A0A265E5B9"/>
<evidence type="ECO:0000313" key="2">
    <source>
        <dbReference type="EMBL" id="OZT76784.1"/>
    </source>
</evidence>
<evidence type="ECO:0008006" key="4">
    <source>
        <dbReference type="Google" id="ProtNLM"/>
    </source>
</evidence>
<accession>A0A265E5B9</accession>
<comment type="caution">
    <text evidence="2">The sequence shown here is derived from an EMBL/GenBank/DDBJ whole genome shotgun (WGS) entry which is preliminary data.</text>
</comment>
<name>A0A265E5B9_9STAP</name>
<dbReference type="SUPFAM" id="SSF55961">
    <property type="entry name" value="Bet v1-like"/>
    <property type="match status" value="1"/>
</dbReference>
<protein>
    <recommendedName>
        <fullName evidence="4">Activator of Hsp90 ATPase-like protein</fullName>
    </recommendedName>
</protein>